<sequence>MQSTVPEAAAPVPRMDAMSLPEDARYGADAVLIKSSRVASRFFPQNAGTFGPATSRVIRFDISSPNFLDLSKACLQGNLTVKSGSGAATLDGGLGGLIQRISIMNASGQLLERIDDYNLLQTVLIQCSERARDHADELLLSEAFLNPADIPAHDSADQRVGDATGVTRQYSHQMHGAWFQTHRKKLLPPGVAFKLEVELVASSSEATSSTSADLVEMTFADVSVSIPTVQIMCAVANAGHDPLIVQVASIRGFNCKVVVSWLVLDREHISEIHFFYSRGWWNPNH</sequence>
<dbReference type="EMBL" id="DNAN01000734">
    <property type="protein sequence ID" value="HAW78199.1"/>
    <property type="molecule type" value="Genomic_DNA"/>
</dbReference>
<protein>
    <submittedName>
        <fullName evidence="1">Uncharacterized protein</fullName>
    </submittedName>
</protein>
<proteinExistence type="predicted"/>
<accession>A0A350PA82</accession>
<organism evidence="1 2">
    <name type="scientific">Alteromonas australica</name>
    <dbReference type="NCBI Taxonomy" id="589873"/>
    <lineage>
        <taxon>Bacteria</taxon>
        <taxon>Pseudomonadati</taxon>
        <taxon>Pseudomonadota</taxon>
        <taxon>Gammaproteobacteria</taxon>
        <taxon>Alteromonadales</taxon>
        <taxon>Alteromonadaceae</taxon>
        <taxon>Alteromonas/Salinimonas group</taxon>
        <taxon>Alteromonas</taxon>
    </lineage>
</organism>
<evidence type="ECO:0000313" key="2">
    <source>
        <dbReference type="Proteomes" id="UP000263517"/>
    </source>
</evidence>
<gene>
    <name evidence="1" type="ORF">DCW74_20980</name>
</gene>
<evidence type="ECO:0000313" key="1">
    <source>
        <dbReference type="EMBL" id="HAW78199.1"/>
    </source>
</evidence>
<reference evidence="1 2" key="1">
    <citation type="journal article" date="2018" name="Nat. Biotechnol.">
        <title>A standardized bacterial taxonomy based on genome phylogeny substantially revises the tree of life.</title>
        <authorList>
            <person name="Parks D.H."/>
            <person name="Chuvochina M."/>
            <person name="Waite D.W."/>
            <person name="Rinke C."/>
            <person name="Skarshewski A."/>
            <person name="Chaumeil P.A."/>
            <person name="Hugenholtz P."/>
        </authorList>
    </citation>
    <scope>NUCLEOTIDE SEQUENCE [LARGE SCALE GENOMIC DNA]</scope>
    <source>
        <strain evidence="1">UBA11978</strain>
    </source>
</reference>
<comment type="caution">
    <text evidence="1">The sequence shown here is derived from an EMBL/GenBank/DDBJ whole genome shotgun (WGS) entry which is preliminary data.</text>
</comment>
<dbReference type="AlphaFoldDB" id="A0A350PA82"/>
<dbReference type="Proteomes" id="UP000263517">
    <property type="component" value="Unassembled WGS sequence"/>
</dbReference>
<name>A0A350PA82_9ALTE</name>